<sequence length="204" mass="23561">IFAISVDEYNPLKNRQAGRILSFGMIALICLNLPANLHYKWENMFLFRIISGPREPSMEKTDHYLVPLMNSFVELWDPGVYLTRTAKYPAGRVIRCALVPFVADMKASRKLAGSRQCGLCDIERDKLRAGTLLDPKEFPRKTNEEYRAKATLWRNAVTLASRDTFYREKGIRWTPFLLLPYWDPTRITVVDVMHALLEGIVQTH</sequence>
<reference evidence="2 3" key="1">
    <citation type="submission" date="2014-06" db="EMBL/GenBank/DDBJ databases">
        <title>Evolutionary Origins and Diversification of the Mycorrhizal Mutualists.</title>
        <authorList>
            <consortium name="DOE Joint Genome Institute"/>
            <consortium name="Mycorrhizal Genomics Consortium"/>
            <person name="Kohler A."/>
            <person name="Kuo A."/>
            <person name="Nagy L.G."/>
            <person name="Floudas D."/>
            <person name="Copeland A."/>
            <person name="Barry K.W."/>
            <person name="Cichocki N."/>
            <person name="Veneault-Fourrey C."/>
            <person name="LaButti K."/>
            <person name="Lindquist E.A."/>
            <person name="Lipzen A."/>
            <person name="Lundell T."/>
            <person name="Morin E."/>
            <person name="Murat C."/>
            <person name="Riley R."/>
            <person name="Ohm R."/>
            <person name="Sun H."/>
            <person name="Tunlid A."/>
            <person name="Henrissat B."/>
            <person name="Grigoriev I.V."/>
            <person name="Hibbett D.S."/>
            <person name="Martin F."/>
        </authorList>
    </citation>
    <scope>NUCLEOTIDE SEQUENCE [LARGE SCALE GENOMIC DNA]</scope>
    <source>
        <strain evidence="2 3">SS14</strain>
    </source>
</reference>
<dbReference type="PANTHER" id="PTHR46579">
    <property type="entry name" value="F5/8 TYPE C DOMAIN-CONTAINING PROTEIN-RELATED"/>
    <property type="match status" value="1"/>
</dbReference>
<feature type="non-terminal residue" evidence="2">
    <location>
        <position position="1"/>
    </location>
</feature>
<keyword evidence="1" id="KW-0472">Membrane</keyword>
<gene>
    <name evidence="2" type="ORF">M422DRAFT_103499</name>
</gene>
<feature type="transmembrane region" description="Helical" evidence="1">
    <location>
        <begin position="20"/>
        <end position="39"/>
    </location>
</feature>
<evidence type="ECO:0000313" key="2">
    <source>
        <dbReference type="EMBL" id="KIJ41664.1"/>
    </source>
</evidence>
<keyword evidence="1" id="KW-0812">Transmembrane</keyword>
<name>A0A0C9V419_SPHS4</name>
<evidence type="ECO:0000313" key="3">
    <source>
        <dbReference type="Proteomes" id="UP000054279"/>
    </source>
</evidence>
<dbReference type="Pfam" id="PF02992">
    <property type="entry name" value="Transposase_21"/>
    <property type="match status" value="1"/>
</dbReference>
<organism evidence="2 3">
    <name type="scientific">Sphaerobolus stellatus (strain SS14)</name>
    <dbReference type="NCBI Taxonomy" id="990650"/>
    <lineage>
        <taxon>Eukaryota</taxon>
        <taxon>Fungi</taxon>
        <taxon>Dikarya</taxon>
        <taxon>Basidiomycota</taxon>
        <taxon>Agaricomycotina</taxon>
        <taxon>Agaricomycetes</taxon>
        <taxon>Phallomycetidae</taxon>
        <taxon>Geastrales</taxon>
        <taxon>Sphaerobolaceae</taxon>
        <taxon>Sphaerobolus</taxon>
    </lineage>
</organism>
<proteinExistence type="predicted"/>
<protein>
    <submittedName>
        <fullName evidence="2">Uncharacterized protein</fullName>
    </submittedName>
</protein>
<keyword evidence="3" id="KW-1185">Reference proteome</keyword>
<dbReference type="InterPro" id="IPR004242">
    <property type="entry name" value="Transposase_21"/>
</dbReference>
<dbReference type="EMBL" id="KN837135">
    <property type="protein sequence ID" value="KIJ41664.1"/>
    <property type="molecule type" value="Genomic_DNA"/>
</dbReference>
<feature type="non-terminal residue" evidence="2">
    <location>
        <position position="204"/>
    </location>
</feature>
<dbReference type="Proteomes" id="UP000054279">
    <property type="component" value="Unassembled WGS sequence"/>
</dbReference>
<dbReference type="AlphaFoldDB" id="A0A0C9V419"/>
<dbReference type="PANTHER" id="PTHR46579:SF2">
    <property type="entry name" value="C2H2-TYPE DOMAIN-CONTAINING PROTEIN"/>
    <property type="match status" value="1"/>
</dbReference>
<dbReference type="OrthoDB" id="2998386at2759"/>
<evidence type="ECO:0000256" key="1">
    <source>
        <dbReference type="SAM" id="Phobius"/>
    </source>
</evidence>
<accession>A0A0C9V419</accession>
<dbReference type="HOGENOM" id="CLU_078867_1_0_1"/>
<keyword evidence="1" id="KW-1133">Transmembrane helix</keyword>